<evidence type="ECO:0000313" key="3">
    <source>
        <dbReference type="Proteomes" id="UP000011115"/>
    </source>
</evidence>
<dbReference type="PaxDb" id="4113-PGSC0003DMT400088630"/>
<accession>M1DGD8</accession>
<reference evidence="3" key="1">
    <citation type="journal article" date="2011" name="Nature">
        <title>Genome sequence and analysis of the tuber crop potato.</title>
        <authorList>
            <consortium name="The Potato Genome Sequencing Consortium"/>
        </authorList>
    </citation>
    <scope>NUCLEOTIDE SEQUENCE [LARGE SCALE GENOMIC DNA]</scope>
    <source>
        <strain evidence="3">cv. DM1-3 516 R44</strain>
    </source>
</reference>
<dbReference type="Gramene" id="PGSC0003DMT400088630">
    <property type="protein sequence ID" value="PGSC0003DMT400088630"/>
    <property type="gene ID" value="PGSC0003DMG400038201"/>
</dbReference>
<proteinExistence type="predicted"/>
<sequence length="238" mass="26348">MNFATETETTKHGKKDIASTWGPLDSIMVRGTSVNISKSIVSRMLHGPEYTTLASVGLFEGKHHVVTSEAEIEVQSSHERIMHWIARQISSEGENASWVTRLSIHITKASLSFSVKVWWAIVCAQLKPTDQRQTRTLVDQIVCRMPQLIEQDVLTAEKKIKDEMRKELLVLKDRMDGLEVLVQERLQAAGSVNTDEFKMQLAEIGVPFQVSGSQPDPELVSESAPVDKGADADPAVGA</sequence>
<name>M1DGD8_SOLTU</name>
<evidence type="ECO:0000256" key="1">
    <source>
        <dbReference type="SAM" id="MobiDB-lite"/>
    </source>
</evidence>
<dbReference type="InParanoid" id="M1DGD8"/>
<feature type="region of interest" description="Disordered" evidence="1">
    <location>
        <begin position="209"/>
        <end position="238"/>
    </location>
</feature>
<protein>
    <recommendedName>
        <fullName evidence="4">Integrase core domain containing protein</fullName>
    </recommendedName>
</protein>
<reference evidence="2" key="2">
    <citation type="submission" date="2015-06" db="UniProtKB">
        <authorList>
            <consortium name="EnsemblPlants"/>
        </authorList>
    </citation>
    <scope>IDENTIFICATION</scope>
    <source>
        <strain evidence="2">DM1-3 516 R44</strain>
    </source>
</reference>
<dbReference type="Proteomes" id="UP000011115">
    <property type="component" value="Unassembled WGS sequence"/>
</dbReference>
<dbReference type="HOGENOM" id="CLU_1167599_0_0_1"/>
<evidence type="ECO:0008006" key="4">
    <source>
        <dbReference type="Google" id="ProtNLM"/>
    </source>
</evidence>
<keyword evidence="3" id="KW-1185">Reference proteome</keyword>
<dbReference type="EnsemblPlants" id="PGSC0003DMT400088630">
    <property type="protein sequence ID" value="PGSC0003DMT400088630"/>
    <property type="gene ID" value="PGSC0003DMG400038201"/>
</dbReference>
<evidence type="ECO:0000313" key="2">
    <source>
        <dbReference type="EnsemblPlants" id="PGSC0003DMT400088630"/>
    </source>
</evidence>
<organism evidence="2 3">
    <name type="scientific">Solanum tuberosum</name>
    <name type="common">Potato</name>
    <dbReference type="NCBI Taxonomy" id="4113"/>
    <lineage>
        <taxon>Eukaryota</taxon>
        <taxon>Viridiplantae</taxon>
        <taxon>Streptophyta</taxon>
        <taxon>Embryophyta</taxon>
        <taxon>Tracheophyta</taxon>
        <taxon>Spermatophyta</taxon>
        <taxon>Magnoliopsida</taxon>
        <taxon>eudicotyledons</taxon>
        <taxon>Gunneridae</taxon>
        <taxon>Pentapetalae</taxon>
        <taxon>asterids</taxon>
        <taxon>lamiids</taxon>
        <taxon>Solanales</taxon>
        <taxon>Solanaceae</taxon>
        <taxon>Solanoideae</taxon>
        <taxon>Solaneae</taxon>
        <taxon>Solanum</taxon>
    </lineage>
</organism>
<dbReference type="AlphaFoldDB" id="M1DGD8"/>